<dbReference type="EMBL" id="MN739441">
    <property type="protein sequence ID" value="QHT04886.1"/>
    <property type="molecule type" value="Genomic_DNA"/>
</dbReference>
<proteinExistence type="predicted"/>
<protein>
    <submittedName>
        <fullName evidence="1">Uncharacterized protein</fullName>
    </submittedName>
</protein>
<reference evidence="1" key="1">
    <citation type="journal article" date="2020" name="Nature">
        <title>Giant virus diversity and host interactions through global metagenomics.</title>
        <authorList>
            <person name="Schulz F."/>
            <person name="Roux S."/>
            <person name="Paez-Espino D."/>
            <person name="Jungbluth S."/>
            <person name="Walsh D.A."/>
            <person name="Denef V.J."/>
            <person name="McMahon K.D."/>
            <person name="Konstantinidis K.T."/>
            <person name="Eloe-Fadrosh E.A."/>
            <person name="Kyrpides N.C."/>
            <person name="Woyke T."/>
        </authorList>
    </citation>
    <scope>NUCLEOTIDE SEQUENCE</scope>
    <source>
        <strain evidence="1">GVMAG-M-3300021343-4</strain>
    </source>
</reference>
<sequence>MTSTKEIDNIANQLEEFGKTLNNVKCLSNDTNVVTGLYDVDQSVLEPFLEIEKIVTKLDTGCLLNDFRLKEAHNHRIGISCGILLGHITECVKLLNEISNVPMTYRHKFTSKSGTEYCTDKTLNENLKIYEYRFNTGLINVTNDINIITKFIRDEDCKLPADLLRKITQPQNTKPPDHMFM</sequence>
<name>A0A6C0CJD4_9ZZZZ</name>
<organism evidence="1">
    <name type="scientific">viral metagenome</name>
    <dbReference type="NCBI Taxonomy" id="1070528"/>
    <lineage>
        <taxon>unclassified sequences</taxon>
        <taxon>metagenomes</taxon>
        <taxon>organismal metagenomes</taxon>
    </lineage>
</organism>
<dbReference type="AlphaFoldDB" id="A0A6C0CJD4"/>
<evidence type="ECO:0000313" key="1">
    <source>
        <dbReference type="EMBL" id="QHT04886.1"/>
    </source>
</evidence>
<accession>A0A6C0CJD4</accession>